<reference evidence="1 2" key="1">
    <citation type="submission" date="2017-11" db="EMBL/GenBank/DDBJ databases">
        <title>De-novo sequencing of pomegranate (Punica granatum L.) genome.</title>
        <authorList>
            <person name="Akparov Z."/>
            <person name="Amiraslanov A."/>
            <person name="Hajiyeva S."/>
            <person name="Abbasov M."/>
            <person name="Kaur K."/>
            <person name="Hamwieh A."/>
            <person name="Solovyev V."/>
            <person name="Salamov A."/>
            <person name="Braich B."/>
            <person name="Kosarev P."/>
            <person name="Mahmoud A."/>
            <person name="Hajiyev E."/>
            <person name="Babayeva S."/>
            <person name="Izzatullayeva V."/>
            <person name="Mammadov A."/>
            <person name="Mammadov A."/>
            <person name="Sharifova S."/>
            <person name="Ojaghi J."/>
            <person name="Eynullazada K."/>
            <person name="Bayramov B."/>
            <person name="Abdulazimova A."/>
            <person name="Shahmuradov I."/>
        </authorList>
    </citation>
    <scope>NUCLEOTIDE SEQUENCE [LARGE SCALE GENOMIC DNA]</scope>
    <source>
        <strain evidence="2">cv. AG2017</strain>
        <tissue evidence="1">Leaf</tissue>
    </source>
</reference>
<evidence type="ECO:0000313" key="1">
    <source>
        <dbReference type="EMBL" id="PKI67385.1"/>
    </source>
</evidence>
<proteinExistence type="predicted"/>
<dbReference type="EMBL" id="PGOL01000612">
    <property type="protein sequence ID" value="PKI67385.1"/>
    <property type="molecule type" value="Genomic_DNA"/>
</dbReference>
<gene>
    <name evidence="1" type="ORF">CRG98_012222</name>
</gene>
<organism evidence="1 2">
    <name type="scientific">Punica granatum</name>
    <name type="common">Pomegranate</name>
    <dbReference type="NCBI Taxonomy" id="22663"/>
    <lineage>
        <taxon>Eukaryota</taxon>
        <taxon>Viridiplantae</taxon>
        <taxon>Streptophyta</taxon>
        <taxon>Embryophyta</taxon>
        <taxon>Tracheophyta</taxon>
        <taxon>Spermatophyta</taxon>
        <taxon>Magnoliopsida</taxon>
        <taxon>eudicotyledons</taxon>
        <taxon>Gunneridae</taxon>
        <taxon>Pentapetalae</taxon>
        <taxon>rosids</taxon>
        <taxon>malvids</taxon>
        <taxon>Myrtales</taxon>
        <taxon>Lythraceae</taxon>
        <taxon>Punica</taxon>
    </lineage>
</organism>
<keyword evidence="2" id="KW-1185">Reference proteome</keyword>
<protein>
    <submittedName>
        <fullName evidence="1">Uncharacterized protein</fullName>
    </submittedName>
</protein>
<evidence type="ECO:0000313" key="2">
    <source>
        <dbReference type="Proteomes" id="UP000233551"/>
    </source>
</evidence>
<comment type="caution">
    <text evidence="1">The sequence shown here is derived from an EMBL/GenBank/DDBJ whole genome shotgun (WGS) entry which is preliminary data.</text>
</comment>
<accession>A0A2I0KFV7</accession>
<dbReference type="AlphaFoldDB" id="A0A2I0KFV7"/>
<sequence length="158" mass="17224">MERNVSDQDRICPSYVMGVISHGRLVGRVYKSLTASTADLEVPSRKSVWIPVEASRVGRLVDGLKDFRPRETSTLDVPFPSTTLASRAITFEGFLTTPTLPREEAVTVRPGLGTFGTIHERLNPSLRSPRSPILHRAVAGASVLTPFSPSCLTGILRP</sequence>
<name>A0A2I0KFV7_PUNGR</name>
<dbReference type="Proteomes" id="UP000233551">
    <property type="component" value="Unassembled WGS sequence"/>
</dbReference>